<dbReference type="RefSeq" id="WP_233207493.1">
    <property type="nucleotide sequence ID" value="NZ_JAVDSJ010000005.1"/>
</dbReference>
<dbReference type="EMBL" id="JAVDSJ010000005">
    <property type="protein sequence ID" value="MDR6585709.1"/>
    <property type="molecule type" value="Genomic_DNA"/>
</dbReference>
<sequence>MVAGETIRLAKWPNRFADGEKPDSHFCLSIFSAAQTNPCEINEMKLVNKVARNPGIQPDAGAPYAKVCLGKSALAVMVAVIGLMSQEQAQAQVSISGARLPLNAAVIAAQTAVETCKANGYDVTATVVDVSGTPQVVLRGDHAVIHTKDSSFRKAYTVVTMGPIFHVDTTSGYIGVLSKYPPLLAQSLASTPNVTALPGGVAFKVGDETIAGLGVGGSPGGDKDEVCAQAGVAKVAELLKK</sequence>
<comment type="caution">
    <text evidence="1">The sequence shown here is derived from an EMBL/GenBank/DDBJ whole genome shotgun (WGS) entry which is preliminary data.</text>
</comment>
<gene>
    <name evidence="1" type="ORF">J2W50_003927</name>
</gene>
<dbReference type="InterPro" id="IPR038084">
    <property type="entry name" value="PduO/GlcC-like_sf"/>
</dbReference>
<dbReference type="PANTHER" id="PTHR34309">
    <property type="entry name" value="SLR1406 PROTEIN"/>
    <property type="match status" value="1"/>
</dbReference>
<evidence type="ECO:0000313" key="2">
    <source>
        <dbReference type="Proteomes" id="UP001260715"/>
    </source>
</evidence>
<evidence type="ECO:0000313" key="1">
    <source>
        <dbReference type="EMBL" id="MDR6585709.1"/>
    </source>
</evidence>
<protein>
    <submittedName>
        <fullName evidence="1">Uncharacterized protein GlcG (DUF336 family)</fullName>
    </submittedName>
</protein>
<dbReference type="InterPro" id="IPR052517">
    <property type="entry name" value="GlcG_carb_metab_protein"/>
</dbReference>
<accession>A0ABU1PIM8</accession>
<reference evidence="1 2" key="1">
    <citation type="submission" date="2023-07" db="EMBL/GenBank/DDBJ databases">
        <title>Sorghum-associated microbial communities from plants grown in Nebraska, USA.</title>
        <authorList>
            <person name="Schachtman D."/>
        </authorList>
    </citation>
    <scope>NUCLEOTIDE SEQUENCE [LARGE SCALE GENOMIC DNA]</scope>
    <source>
        <strain evidence="1 2">596</strain>
    </source>
</reference>
<proteinExistence type="predicted"/>
<dbReference type="InterPro" id="IPR005624">
    <property type="entry name" value="PduO/GlcC-like"/>
</dbReference>
<dbReference type="PANTHER" id="PTHR34309:SF10">
    <property type="entry name" value="SLR1406 PROTEIN"/>
    <property type="match status" value="1"/>
</dbReference>
<keyword evidence="2" id="KW-1185">Reference proteome</keyword>
<dbReference type="Proteomes" id="UP001260715">
    <property type="component" value="Unassembled WGS sequence"/>
</dbReference>
<dbReference type="Pfam" id="PF03928">
    <property type="entry name" value="HbpS-like"/>
    <property type="match status" value="1"/>
</dbReference>
<organism evidence="1 2">
    <name type="scientific">Herbaspirillum frisingense</name>
    <dbReference type="NCBI Taxonomy" id="92645"/>
    <lineage>
        <taxon>Bacteria</taxon>
        <taxon>Pseudomonadati</taxon>
        <taxon>Pseudomonadota</taxon>
        <taxon>Betaproteobacteria</taxon>
        <taxon>Burkholderiales</taxon>
        <taxon>Oxalobacteraceae</taxon>
        <taxon>Herbaspirillum</taxon>
    </lineage>
</organism>
<name>A0ABU1PIM8_9BURK</name>
<dbReference type="SUPFAM" id="SSF143744">
    <property type="entry name" value="GlcG-like"/>
    <property type="match status" value="1"/>
</dbReference>
<dbReference type="Gene3D" id="3.30.450.150">
    <property type="entry name" value="Haem-degrading domain"/>
    <property type="match status" value="1"/>
</dbReference>